<dbReference type="AlphaFoldDB" id="A0A6C0J4B9"/>
<name>A0A6C0J4B9_9ZZZZ</name>
<dbReference type="EMBL" id="MN740323">
    <property type="protein sequence ID" value="QHU00153.1"/>
    <property type="molecule type" value="Genomic_DNA"/>
</dbReference>
<evidence type="ECO:0000313" key="1">
    <source>
        <dbReference type="EMBL" id="QHU00153.1"/>
    </source>
</evidence>
<protein>
    <submittedName>
        <fullName evidence="1">Uncharacterized protein</fullName>
    </submittedName>
</protein>
<organism evidence="1">
    <name type="scientific">viral metagenome</name>
    <dbReference type="NCBI Taxonomy" id="1070528"/>
    <lineage>
        <taxon>unclassified sequences</taxon>
        <taxon>metagenomes</taxon>
        <taxon>organismal metagenomes</taxon>
    </lineage>
</organism>
<sequence>MDGYIDNLNHPNIFTSGSNEPSVKTIVVALATAIGAWGGFPKTPLKVQKFFDDNEFVRYFLVWILIWQGGSDQNWKLATVITLLMYGITLALKEKVKEKTVEERVKALEDAE</sequence>
<proteinExistence type="predicted"/>
<reference evidence="1" key="1">
    <citation type="journal article" date="2020" name="Nature">
        <title>Giant virus diversity and host interactions through global metagenomics.</title>
        <authorList>
            <person name="Schulz F."/>
            <person name="Roux S."/>
            <person name="Paez-Espino D."/>
            <person name="Jungbluth S."/>
            <person name="Walsh D.A."/>
            <person name="Denef V.J."/>
            <person name="McMahon K.D."/>
            <person name="Konstantinidis K.T."/>
            <person name="Eloe-Fadrosh E.A."/>
            <person name="Kyrpides N.C."/>
            <person name="Woyke T."/>
        </authorList>
    </citation>
    <scope>NUCLEOTIDE SEQUENCE</scope>
    <source>
        <strain evidence="1">GVMAG-M-3300025860-12</strain>
    </source>
</reference>
<accession>A0A6C0J4B9</accession>